<evidence type="ECO:0000313" key="3">
    <source>
        <dbReference type="Proteomes" id="UP001501844"/>
    </source>
</evidence>
<sequence>MNMNSKIYKAPFLGTTLPLLCLGLALMTTGCFEKKGAREETETTTTEKASSRDQKEPSAITPEPAPVANAKVDVDIYLEVSNGMKGFMPPPAADKEPTTFQNRLTKLISEVQDGVHVDDKRFYLAKQDNAGKPVLDSVSYNTLKLTIVSGIKDNVLGTPLPDMLKAALTNSTKRGALSVVISDFIHGPDPNNPGQFLSLDADIRSSLKQAEHENLVVAVLAEASPFYGNYYPAVKKPAVKQTLSGQEIPFYIWIVGKQADVQTFTNKVLRNLPAQQAYFGFSYASVPYSAVLKATAFKPMGVVYCTSRTAETCTTVNLAPENKEPVEFTIGLDLSNLPATMQSADYLKQNLKLAITGGKASLGTILVANEDTKSAPGVSQFTHFVRVKVPQLTASTGSITLNLPQAVPTWISQWSTGNDNNPASAPRKTYQFNKIIDGVQALYRDKSEFVFSATMKFNKETN</sequence>
<evidence type="ECO:0000256" key="1">
    <source>
        <dbReference type="SAM" id="MobiDB-lite"/>
    </source>
</evidence>
<gene>
    <name evidence="2" type="ORF">GCM10023183_01310</name>
</gene>
<name>A0ABP8F5V9_9BACT</name>
<proteinExistence type="predicted"/>
<accession>A0ABP8F5V9</accession>
<organism evidence="2 3">
    <name type="scientific">Nibribacter koreensis</name>
    <dbReference type="NCBI Taxonomy" id="1084519"/>
    <lineage>
        <taxon>Bacteria</taxon>
        <taxon>Pseudomonadati</taxon>
        <taxon>Bacteroidota</taxon>
        <taxon>Cytophagia</taxon>
        <taxon>Cytophagales</taxon>
        <taxon>Hymenobacteraceae</taxon>
        <taxon>Nibribacter</taxon>
    </lineage>
</organism>
<comment type="caution">
    <text evidence="2">The sequence shown here is derived from an EMBL/GenBank/DDBJ whole genome shotgun (WGS) entry which is preliminary data.</text>
</comment>
<protein>
    <submittedName>
        <fullName evidence="2">Uncharacterized protein</fullName>
    </submittedName>
</protein>
<keyword evidence="3" id="KW-1185">Reference proteome</keyword>
<dbReference type="PROSITE" id="PS51257">
    <property type="entry name" value="PROKAR_LIPOPROTEIN"/>
    <property type="match status" value="1"/>
</dbReference>
<reference evidence="3" key="1">
    <citation type="journal article" date="2019" name="Int. J. Syst. Evol. Microbiol.">
        <title>The Global Catalogue of Microorganisms (GCM) 10K type strain sequencing project: providing services to taxonomists for standard genome sequencing and annotation.</title>
        <authorList>
            <consortium name="The Broad Institute Genomics Platform"/>
            <consortium name="The Broad Institute Genome Sequencing Center for Infectious Disease"/>
            <person name="Wu L."/>
            <person name="Ma J."/>
        </authorList>
    </citation>
    <scope>NUCLEOTIDE SEQUENCE [LARGE SCALE GENOMIC DNA]</scope>
    <source>
        <strain evidence="3">JCM 17917</strain>
    </source>
</reference>
<dbReference type="EMBL" id="BAABGX010000001">
    <property type="protein sequence ID" value="GAA4295423.1"/>
    <property type="molecule type" value="Genomic_DNA"/>
</dbReference>
<dbReference type="Proteomes" id="UP001501844">
    <property type="component" value="Unassembled WGS sequence"/>
</dbReference>
<feature type="region of interest" description="Disordered" evidence="1">
    <location>
        <begin position="36"/>
        <end position="65"/>
    </location>
</feature>
<evidence type="ECO:0000313" key="2">
    <source>
        <dbReference type="EMBL" id="GAA4295423.1"/>
    </source>
</evidence>